<accession>A0A975B9I3</accession>
<keyword evidence="3" id="KW-0807">Transducer</keyword>
<feature type="transmembrane region" description="Helical" evidence="4">
    <location>
        <begin position="6"/>
        <end position="30"/>
    </location>
</feature>
<keyword evidence="1" id="KW-0145">Chemotaxis</keyword>
<reference evidence="7" key="1">
    <citation type="journal article" date="2021" name="Microb. Physiol.">
        <title>Proteogenomic Insights into the Physiology of Marine, Sulfate-Reducing, Filamentous Desulfonema limicola and Desulfonema magnum.</title>
        <authorList>
            <person name="Schnaars V."/>
            <person name="Wohlbrand L."/>
            <person name="Scheve S."/>
            <person name="Hinrichs C."/>
            <person name="Reinhardt R."/>
            <person name="Rabus R."/>
        </authorList>
    </citation>
    <scope>NUCLEOTIDE SEQUENCE</scope>
    <source>
        <strain evidence="7">5ac10</strain>
    </source>
</reference>
<evidence type="ECO:0000259" key="5">
    <source>
        <dbReference type="PROSITE" id="PS50111"/>
    </source>
</evidence>
<evidence type="ECO:0000256" key="4">
    <source>
        <dbReference type="SAM" id="Phobius"/>
    </source>
</evidence>
<evidence type="ECO:0000259" key="6">
    <source>
        <dbReference type="PROSITE" id="PS50885"/>
    </source>
</evidence>
<keyword evidence="4" id="KW-1133">Transmembrane helix</keyword>
<gene>
    <name evidence="7" type="ORF">dnl_36810</name>
</gene>
<dbReference type="GO" id="GO:0005886">
    <property type="term" value="C:plasma membrane"/>
    <property type="evidence" value="ECO:0007669"/>
    <property type="project" value="TreeGrafter"/>
</dbReference>
<dbReference type="GO" id="GO:0007165">
    <property type="term" value="P:signal transduction"/>
    <property type="evidence" value="ECO:0007669"/>
    <property type="project" value="UniProtKB-KW"/>
</dbReference>
<protein>
    <submittedName>
        <fullName evidence="7">Methyl-accepting chemotaxis protein signailing-domain-containing protein, HAMP domain-containing</fullName>
    </submittedName>
</protein>
<dbReference type="SMART" id="SM00304">
    <property type="entry name" value="HAMP"/>
    <property type="match status" value="4"/>
</dbReference>
<dbReference type="Gene3D" id="1.20.120.1530">
    <property type="match status" value="3"/>
</dbReference>
<dbReference type="GO" id="GO:0006935">
    <property type="term" value="P:chemotaxis"/>
    <property type="evidence" value="ECO:0007669"/>
    <property type="project" value="UniProtKB-KW"/>
</dbReference>
<keyword evidence="8" id="KW-1185">Reference proteome</keyword>
<feature type="domain" description="HAMP" evidence="6">
    <location>
        <begin position="705"/>
        <end position="757"/>
    </location>
</feature>
<evidence type="ECO:0000256" key="1">
    <source>
        <dbReference type="ARBA" id="ARBA00022500"/>
    </source>
</evidence>
<dbReference type="InterPro" id="IPR004089">
    <property type="entry name" value="MCPsignal_dom"/>
</dbReference>
<dbReference type="EMBL" id="CP061799">
    <property type="protein sequence ID" value="QTA81348.1"/>
    <property type="molecule type" value="Genomic_DNA"/>
</dbReference>
<evidence type="ECO:0000313" key="7">
    <source>
        <dbReference type="EMBL" id="QTA81348.1"/>
    </source>
</evidence>
<comment type="similarity">
    <text evidence="2">Belongs to the methyl-accepting chemotaxis (MCP) protein family.</text>
</comment>
<evidence type="ECO:0000313" key="8">
    <source>
        <dbReference type="Proteomes" id="UP000663720"/>
    </source>
</evidence>
<sequence>MKLKYKLVIGAVTMIFTVVAIAITVTALIMNQQYRNISENLIQQSFSIVKKTLNEREGELLKYSRQMASAENIGLNLKYILENKNESEHLIMQATYEMVRDGIYTIARSTGVSEAALYDADGELTAFTLNRSNSFIFGYRHKVPGVMYEITELEHGSNSSEKLVKSYVSFDKIPSNLDNSVYVDKETVRYEVKNNFLCMVSYVPVMGQTYNVKTMAVEPRQFGVLMVSLQFNPSFIEEMAMLTGTQINLFTLKGLSAGTLTSYTEFDISVFKSGDSSNSLNGKTFIFSDVRIDKKDFVQGILPVKSGDETIAVFASLYSKDIAKTNTWQIIRLLCLIFLGCIFLFIPFAFFVSNYLTRTLNIIVDAANRIAQGDFNTEITIFQKDEIGELADAFRNMKDSIGNVAGEMNKVIHAVQNGRLDVRCNTGEYKGVWQDLLTGANNVVDAFAEPIFMTAESIDRISKGDIPEKINREFKGDFNKIRNNLNVLIDALNEITLIAEAVAGGDLEIDAKERSKHDRLMQAVNLMINRLNSIQKETDGLIRAAQDGRLEVRGNAEAFQGGWNHLVAGINSLIDAFSHPIAMTSAFMEKLSKGDFPDIITEDYKGDYNKIKQNLNMLIENNRGSVQVAERIARGDLSVRVNILSDKDVLGQSLTRMVKTIRDIVEEINSLTDSVMKGRLDIRGDENRFGGEYSGIIMGVNKTLDAVVNPLKMTAGYVDRLSKGDIPEKIIDEYKGDFDEIRLNLNAMIDNISSFAFDVRKSAEQVSSGSTQMSSEADQIAARIGQQAASIEEISASMEEMNSMVDQNADNARQTAAIAMKTAEDAHKGKEAMVDTVQAMKNISGKILIIEDIARQTNMLALNAAIEAARAGEYGKGFAVVAAEVRQLAQKSHKAAKTIKLLSDTNLEMAETTGLMLKNMVSGIQKTSELVQKISNSGIEQAHGITQVNNAIGQLEDVMQVNTASTEEMASSSRHFSAQAKKLLKSASFFRISDKTESFDKTKADVLNQQ</sequence>
<dbReference type="PROSITE" id="PS50111">
    <property type="entry name" value="CHEMOTAXIS_TRANSDUC_2"/>
    <property type="match status" value="1"/>
</dbReference>
<name>A0A975B9I3_9BACT</name>
<keyword evidence="4" id="KW-0472">Membrane</keyword>
<dbReference type="SMART" id="SM00283">
    <property type="entry name" value="MA"/>
    <property type="match status" value="1"/>
</dbReference>
<feature type="domain" description="Methyl-accepting transducer" evidence="5">
    <location>
        <begin position="762"/>
        <end position="977"/>
    </location>
</feature>
<dbReference type="PANTHER" id="PTHR43531">
    <property type="entry name" value="PROTEIN ICFG"/>
    <property type="match status" value="1"/>
</dbReference>
<dbReference type="Gene3D" id="1.10.287.950">
    <property type="entry name" value="Methyl-accepting chemotaxis protein"/>
    <property type="match status" value="1"/>
</dbReference>
<dbReference type="PROSITE" id="PS50885">
    <property type="entry name" value="HAMP"/>
    <property type="match status" value="4"/>
</dbReference>
<dbReference type="Proteomes" id="UP000663720">
    <property type="component" value="Chromosome"/>
</dbReference>
<feature type="domain" description="HAMP" evidence="6">
    <location>
        <begin position="626"/>
        <end position="666"/>
    </location>
</feature>
<dbReference type="PANTHER" id="PTHR43531:SF11">
    <property type="entry name" value="METHYL-ACCEPTING CHEMOTAXIS PROTEIN 3"/>
    <property type="match status" value="1"/>
</dbReference>
<evidence type="ECO:0000256" key="3">
    <source>
        <dbReference type="PROSITE-ProRule" id="PRU00284"/>
    </source>
</evidence>
<dbReference type="Pfam" id="PF00672">
    <property type="entry name" value="HAMP"/>
    <property type="match status" value="1"/>
</dbReference>
<feature type="transmembrane region" description="Helical" evidence="4">
    <location>
        <begin position="330"/>
        <end position="352"/>
    </location>
</feature>
<dbReference type="CDD" id="cd11386">
    <property type="entry name" value="MCP_signal"/>
    <property type="match status" value="1"/>
</dbReference>
<dbReference type="KEGG" id="dli:dnl_36810"/>
<feature type="domain" description="HAMP" evidence="6">
    <location>
        <begin position="354"/>
        <end position="406"/>
    </location>
</feature>
<dbReference type="Pfam" id="PF00015">
    <property type="entry name" value="MCPsignal"/>
    <property type="match status" value="1"/>
</dbReference>
<dbReference type="AlphaFoldDB" id="A0A975B9I3"/>
<feature type="domain" description="HAMP" evidence="6">
    <location>
        <begin position="486"/>
        <end position="536"/>
    </location>
</feature>
<organism evidence="7 8">
    <name type="scientific">Desulfonema limicola</name>
    <dbReference type="NCBI Taxonomy" id="45656"/>
    <lineage>
        <taxon>Bacteria</taxon>
        <taxon>Pseudomonadati</taxon>
        <taxon>Thermodesulfobacteriota</taxon>
        <taxon>Desulfobacteria</taxon>
        <taxon>Desulfobacterales</taxon>
        <taxon>Desulfococcaceae</taxon>
        <taxon>Desulfonema</taxon>
    </lineage>
</organism>
<dbReference type="InterPro" id="IPR051310">
    <property type="entry name" value="MCP_chemotaxis"/>
</dbReference>
<dbReference type="SUPFAM" id="SSF158472">
    <property type="entry name" value="HAMP domain-like"/>
    <property type="match status" value="1"/>
</dbReference>
<proteinExistence type="inferred from homology"/>
<keyword evidence="4" id="KW-0812">Transmembrane</keyword>
<dbReference type="SUPFAM" id="SSF58104">
    <property type="entry name" value="Methyl-accepting chemotaxis protein (MCP) signaling domain"/>
    <property type="match status" value="1"/>
</dbReference>
<dbReference type="CDD" id="cd06225">
    <property type="entry name" value="HAMP"/>
    <property type="match status" value="2"/>
</dbReference>
<dbReference type="InterPro" id="IPR003660">
    <property type="entry name" value="HAMP_dom"/>
</dbReference>
<dbReference type="Pfam" id="PF18947">
    <property type="entry name" value="HAMP_2"/>
    <property type="match status" value="3"/>
</dbReference>
<evidence type="ECO:0000256" key="2">
    <source>
        <dbReference type="ARBA" id="ARBA00029447"/>
    </source>
</evidence>
<dbReference type="RefSeq" id="WP_207687393.1">
    <property type="nucleotide sequence ID" value="NZ_CP061799.1"/>
</dbReference>
<dbReference type="GO" id="GO:0004888">
    <property type="term" value="F:transmembrane signaling receptor activity"/>
    <property type="evidence" value="ECO:0007669"/>
    <property type="project" value="TreeGrafter"/>
</dbReference>